<evidence type="ECO:0000256" key="9">
    <source>
        <dbReference type="SAM" id="Phobius"/>
    </source>
</evidence>
<evidence type="ECO:0000256" key="8">
    <source>
        <dbReference type="ARBA" id="ARBA00023136"/>
    </source>
</evidence>
<keyword evidence="5 9" id="KW-0812">Transmembrane</keyword>
<gene>
    <name evidence="11" type="ORF">ABFY20_17980</name>
</gene>
<dbReference type="AlphaFoldDB" id="A0AB39BFB2"/>
<comment type="similarity">
    <text evidence="2">Belongs to the monovalent cation:proton antiporter 2 (CPA2) transporter (TC 2.A.37) family.</text>
</comment>
<proteinExistence type="inferred from homology"/>
<dbReference type="RefSeq" id="WP_368497569.1">
    <property type="nucleotide sequence ID" value="NZ_CP162511.1"/>
</dbReference>
<feature type="transmembrane region" description="Helical" evidence="9">
    <location>
        <begin position="34"/>
        <end position="53"/>
    </location>
</feature>
<feature type="transmembrane region" description="Helical" evidence="9">
    <location>
        <begin position="333"/>
        <end position="355"/>
    </location>
</feature>
<dbReference type="GO" id="GO:1902600">
    <property type="term" value="P:proton transmembrane transport"/>
    <property type="evidence" value="ECO:0007669"/>
    <property type="project" value="InterPro"/>
</dbReference>
<keyword evidence="8 9" id="KW-0472">Membrane</keyword>
<evidence type="ECO:0000256" key="5">
    <source>
        <dbReference type="ARBA" id="ARBA00022692"/>
    </source>
</evidence>
<evidence type="ECO:0000313" key="11">
    <source>
        <dbReference type="EMBL" id="XDI05185.1"/>
    </source>
</evidence>
<feature type="transmembrane region" description="Helical" evidence="9">
    <location>
        <begin position="216"/>
        <end position="234"/>
    </location>
</feature>
<comment type="subcellular location">
    <subcellularLocation>
        <location evidence="1">Membrane</location>
        <topology evidence="1">Multi-pass membrane protein</topology>
    </subcellularLocation>
</comment>
<organism evidence="11">
    <name type="scientific">Herbiconiux sp. A18JL235</name>
    <dbReference type="NCBI Taxonomy" id="3152363"/>
    <lineage>
        <taxon>Bacteria</taxon>
        <taxon>Bacillati</taxon>
        <taxon>Actinomycetota</taxon>
        <taxon>Actinomycetes</taxon>
        <taxon>Micrococcales</taxon>
        <taxon>Microbacteriaceae</taxon>
        <taxon>Herbiconiux</taxon>
    </lineage>
</organism>
<sequence>MDGLDPISIGVVAGLAVLAPLVASLIGRVAKVPLVVFEIVLGIVVGPSLLGWVNESGFIDGLSEFGLAMLFFMAGNEIDFKAISGRPLRRASLGWLISLAAGVAAGLLVSPSIEAGIVVGIALTSTALGTIMPVLRDAGELSTPFGRAVTAVGAVGEFGPLVAISVFLSGRAPLTAAVVLIGFVLVAGLAIFLASRGPYPRLHALVAATLHTSGQFAVRLVLFVVAALVVLSMVLGLDMLLGAFAAGVLYRVLLKGGDRADLKLVESKLEGVAFGFLVPIFFIYTGVTFDLTSLLSSPSSLVLMVASVVLLLLVRGLPGALAAPPGSGRRDRVAIGLFSATGLPIIVAVTGIGVAEGVLQASTAAALVGAGMLSVLLFPLLALGQRKRALGGRTLPPDTEVHVPVEG</sequence>
<keyword evidence="7" id="KW-0406">Ion transport</keyword>
<feature type="transmembrane region" description="Helical" evidence="9">
    <location>
        <begin position="361"/>
        <end position="383"/>
    </location>
</feature>
<evidence type="ECO:0000256" key="7">
    <source>
        <dbReference type="ARBA" id="ARBA00023065"/>
    </source>
</evidence>
<dbReference type="PANTHER" id="PTHR43562:SF1">
    <property type="entry name" value="NA(+)_H(+) ANTIPORTER YJBQ-RELATED"/>
    <property type="match status" value="1"/>
</dbReference>
<feature type="transmembrane region" description="Helical" evidence="9">
    <location>
        <begin position="269"/>
        <end position="289"/>
    </location>
</feature>
<protein>
    <submittedName>
        <fullName evidence="11">Cation:proton antiporter</fullName>
    </submittedName>
</protein>
<feature type="transmembrane region" description="Helical" evidence="9">
    <location>
        <begin position="174"/>
        <end position="195"/>
    </location>
</feature>
<evidence type="ECO:0000256" key="2">
    <source>
        <dbReference type="ARBA" id="ARBA00005551"/>
    </source>
</evidence>
<dbReference type="InterPro" id="IPR006153">
    <property type="entry name" value="Cation/H_exchanger_TM"/>
</dbReference>
<name>A0AB39BFB2_9MICO</name>
<keyword evidence="3" id="KW-0813">Transport</keyword>
<evidence type="ECO:0000256" key="1">
    <source>
        <dbReference type="ARBA" id="ARBA00004141"/>
    </source>
</evidence>
<dbReference type="InterPro" id="IPR038770">
    <property type="entry name" value="Na+/solute_symporter_sf"/>
</dbReference>
<dbReference type="Gene3D" id="1.20.1530.20">
    <property type="match status" value="1"/>
</dbReference>
<dbReference type="GO" id="GO:0015297">
    <property type="term" value="F:antiporter activity"/>
    <property type="evidence" value="ECO:0007669"/>
    <property type="project" value="UniProtKB-KW"/>
</dbReference>
<feature type="transmembrane region" description="Helical" evidence="9">
    <location>
        <begin position="91"/>
        <end position="109"/>
    </location>
</feature>
<dbReference type="PANTHER" id="PTHR43562">
    <property type="entry name" value="NAPA-TYPE SODIUM/HYDROGEN ANTIPORTER"/>
    <property type="match status" value="1"/>
</dbReference>
<feature type="transmembrane region" description="Helical" evidence="9">
    <location>
        <begin position="115"/>
        <end position="135"/>
    </location>
</feature>
<feature type="transmembrane region" description="Helical" evidence="9">
    <location>
        <begin position="147"/>
        <end position="168"/>
    </location>
</feature>
<evidence type="ECO:0000256" key="3">
    <source>
        <dbReference type="ARBA" id="ARBA00022448"/>
    </source>
</evidence>
<evidence type="ECO:0000256" key="6">
    <source>
        <dbReference type="ARBA" id="ARBA00022989"/>
    </source>
</evidence>
<dbReference type="GO" id="GO:0016020">
    <property type="term" value="C:membrane"/>
    <property type="evidence" value="ECO:0007669"/>
    <property type="project" value="UniProtKB-SubCell"/>
</dbReference>
<evidence type="ECO:0000256" key="4">
    <source>
        <dbReference type="ARBA" id="ARBA00022449"/>
    </source>
</evidence>
<feature type="transmembrane region" description="Helical" evidence="9">
    <location>
        <begin position="6"/>
        <end position="27"/>
    </location>
</feature>
<dbReference type="EMBL" id="CP162511">
    <property type="protein sequence ID" value="XDI05185.1"/>
    <property type="molecule type" value="Genomic_DNA"/>
</dbReference>
<keyword evidence="6 9" id="KW-1133">Transmembrane helix</keyword>
<accession>A0AB39BFB2</accession>
<keyword evidence="4" id="KW-0050">Antiport</keyword>
<reference evidence="11" key="1">
    <citation type="submission" date="2024-05" db="EMBL/GenBank/DDBJ databases">
        <title>Herbiconiux sp. A18JL235.</title>
        <authorList>
            <person name="Zhang G."/>
        </authorList>
    </citation>
    <scope>NUCLEOTIDE SEQUENCE</scope>
    <source>
        <strain evidence="11">A18JL235</strain>
    </source>
</reference>
<dbReference type="Pfam" id="PF00999">
    <property type="entry name" value="Na_H_Exchanger"/>
    <property type="match status" value="1"/>
</dbReference>
<feature type="transmembrane region" description="Helical" evidence="9">
    <location>
        <begin position="301"/>
        <end position="321"/>
    </location>
</feature>
<feature type="domain" description="Cation/H+ exchanger transmembrane" evidence="10">
    <location>
        <begin position="17"/>
        <end position="381"/>
    </location>
</feature>
<evidence type="ECO:0000259" key="10">
    <source>
        <dbReference type="Pfam" id="PF00999"/>
    </source>
</evidence>